<dbReference type="GO" id="GO:0005886">
    <property type="term" value="C:plasma membrane"/>
    <property type="evidence" value="ECO:0007669"/>
    <property type="project" value="UniProtKB-SubCell"/>
</dbReference>
<name>A0A3S0X806_9MICO</name>
<dbReference type="AlphaFoldDB" id="A0A3S0X806"/>
<feature type="region of interest" description="Disordered" evidence="7">
    <location>
        <begin position="1"/>
        <end position="42"/>
    </location>
</feature>
<feature type="domain" description="ABC transmembrane type-1" evidence="10">
    <location>
        <begin position="62"/>
        <end position="341"/>
    </location>
</feature>
<keyword evidence="2 8" id="KW-0812">Transmembrane</keyword>
<dbReference type="InterPro" id="IPR036640">
    <property type="entry name" value="ABC1_TM_sf"/>
</dbReference>
<dbReference type="EMBL" id="RZGZ01000002">
    <property type="protein sequence ID" value="RUR01513.1"/>
    <property type="molecule type" value="Genomic_DNA"/>
</dbReference>
<feature type="transmembrane region" description="Helical" evidence="8">
    <location>
        <begin position="57"/>
        <end position="77"/>
    </location>
</feature>
<dbReference type="SMART" id="SM00382">
    <property type="entry name" value="AAA"/>
    <property type="match status" value="1"/>
</dbReference>
<comment type="subcellular location">
    <subcellularLocation>
        <location evidence="1">Cell membrane</location>
        <topology evidence="1">Multi-pass membrane protein</topology>
    </subcellularLocation>
</comment>
<evidence type="ECO:0000256" key="5">
    <source>
        <dbReference type="ARBA" id="ARBA00022989"/>
    </source>
</evidence>
<keyword evidence="4 11" id="KW-0067">ATP-binding</keyword>
<keyword evidence="5 8" id="KW-1133">Transmembrane helix</keyword>
<dbReference type="PROSITE" id="PS50929">
    <property type="entry name" value="ABC_TM1F"/>
    <property type="match status" value="1"/>
</dbReference>
<feature type="transmembrane region" description="Helical" evidence="8">
    <location>
        <begin position="199"/>
        <end position="219"/>
    </location>
</feature>
<evidence type="ECO:0000256" key="1">
    <source>
        <dbReference type="ARBA" id="ARBA00004651"/>
    </source>
</evidence>
<dbReference type="GO" id="GO:0005524">
    <property type="term" value="F:ATP binding"/>
    <property type="evidence" value="ECO:0007669"/>
    <property type="project" value="UniProtKB-KW"/>
</dbReference>
<gene>
    <name evidence="11" type="ORF">ELQ94_08455</name>
</gene>
<dbReference type="SUPFAM" id="SSF52540">
    <property type="entry name" value="P-loop containing nucleoside triphosphate hydrolases"/>
    <property type="match status" value="1"/>
</dbReference>
<dbReference type="Gene3D" id="1.20.1560.10">
    <property type="entry name" value="ABC transporter type 1, transmembrane domain"/>
    <property type="match status" value="1"/>
</dbReference>
<evidence type="ECO:0000259" key="10">
    <source>
        <dbReference type="PROSITE" id="PS50929"/>
    </source>
</evidence>
<evidence type="ECO:0000259" key="9">
    <source>
        <dbReference type="PROSITE" id="PS50893"/>
    </source>
</evidence>
<feature type="transmembrane region" description="Helical" evidence="8">
    <location>
        <begin position="280"/>
        <end position="303"/>
    </location>
</feature>
<dbReference type="InterPro" id="IPR027417">
    <property type="entry name" value="P-loop_NTPase"/>
</dbReference>
<keyword evidence="6 8" id="KW-0472">Membrane</keyword>
<evidence type="ECO:0000256" key="4">
    <source>
        <dbReference type="ARBA" id="ARBA00022840"/>
    </source>
</evidence>
<feature type="transmembrane region" description="Helical" evidence="8">
    <location>
        <begin position="171"/>
        <end position="193"/>
    </location>
</feature>
<sequence length="592" mass="60629">MTSSPTSRPARPATPGGSAGTGHPGGRPGGHPGGRPGAPAMDVPLDERVVGATPRSAIVAPIVLGLVSAASLAVFFVLVGRFLDLIADGATATSTDLALLCALPLVAVLCGLISSQVTARSVGVTERRLRGLVLGQVFDLGVARRSDAASGKLVSAATTDVEKAAGYRAGFMGPIAATMAGPVLVIVVIGIAIDPIAALWLAIAIPVIPLVVGGFQRAFRKVSGSYRRSAGMLSAAFLEAVQGLSTLVLHRAEDRTARDLAARGEDNRRQVMRLLAANQLLILVVDAAFSLGTLALAATLAVVRSLDGALTFGEAVALVLLSTLLTGPADVVGQFFYIGATGRAAERGLSGVLAEKPTVPAGRLAAPRSTSGHGEHGALAVELHSVTAGYDPGRPVLQGLSMRIEPGEHVALVGPSGVGKSTIVALLSRHLLPTSGAVFVGNLDTREAAGESVRSLVTVVDQQTVLFSGSIAENLRVARAEASDAELHEAIASAGLTADVERMPKGLDTPVGERGLSLSGGQVQRIAIARALLRDAPVLVLDEPTSQVDLESEALIIDALRTLSRNRTVLTVAHRSSAIRDVDRVIELGGAS</sequence>
<evidence type="ECO:0000256" key="8">
    <source>
        <dbReference type="SAM" id="Phobius"/>
    </source>
</evidence>
<dbReference type="Pfam" id="PF00664">
    <property type="entry name" value="ABC_membrane"/>
    <property type="match status" value="1"/>
</dbReference>
<dbReference type="PROSITE" id="PS50893">
    <property type="entry name" value="ABC_TRANSPORTER_2"/>
    <property type="match status" value="1"/>
</dbReference>
<dbReference type="GO" id="GO:0016887">
    <property type="term" value="F:ATP hydrolysis activity"/>
    <property type="evidence" value="ECO:0007669"/>
    <property type="project" value="InterPro"/>
</dbReference>
<evidence type="ECO:0000256" key="6">
    <source>
        <dbReference type="ARBA" id="ARBA00023136"/>
    </source>
</evidence>
<proteinExistence type="predicted"/>
<organism evidence="11 12">
    <name type="scientific">Labedella endophytica</name>
    <dbReference type="NCBI Taxonomy" id="1523160"/>
    <lineage>
        <taxon>Bacteria</taxon>
        <taxon>Bacillati</taxon>
        <taxon>Actinomycetota</taxon>
        <taxon>Actinomycetes</taxon>
        <taxon>Micrococcales</taxon>
        <taxon>Microbacteriaceae</taxon>
        <taxon>Labedella</taxon>
    </lineage>
</organism>
<evidence type="ECO:0000256" key="2">
    <source>
        <dbReference type="ARBA" id="ARBA00022692"/>
    </source>
</evidence>
<dbReference type="InterPro" id="IPR003593">
    <property type="entry name" value="AAA+_ATPase"/>
</dbReference>
<dbReference type="GO" id="GO:0034040">
    <property type="term" value="F:ATPase-coupled lipid transmembrane transporter activity"/>
    <property type="evidence" value="ECO:0007669"/>
    <property type="project" value="TreeGrafter"/>
</dbReference>
<dbReference type="Pfam" id="PF00005">
    <property type="entry name" value="ABC_tran"/>
    <property type="match status" value="1"/>
</dbReference>
<dbReference type="PANTHER" id="PTHR24221">
    <property type="entry name" value="ATP-BINDING CASSETTE SUB-FAMILY B"/>
    <property type="match status" value="1"/>
</dbReference>
<evidence type="ECO:0000313" key="11">
    <source>
        <dbReference type="EMBL" id="RUR01513.1"/>
    </source>
</evidence>
<keyword evidence="12" id="KW-1185">Reference proteome</keyword>
<evidence type="ECO:0000256" key="3">
    <source>
        <dbReference type="ARBA" id="ARBA00022741"/>
    </source>
</evidence>
<evidence type="ECO:0000256" key="7">
    <source>
        <dbReference type="SAM" id="MobiDB-lite"/>
    </source>
</evidence>
<dbReference type="Proteomes" id="UP000274909">
    <property type="component" value="Unassembled WGS sequence"/>
</dbReference>
<accession>A0A3S0X806</accession>
<protein>
    <submittedName>
        <fullName evidence="11">ABC transporter ATP-binding protein</fullName>
    </submittedName>
</protein>
<dbReference type="InterPro" id="IPR003439">
    <property type="entry name" value="ABC_transporter-like_ATP-bd"/>
</dbReference>
<evidence type="ECO:0000313" key="12">
    <source>
        <dbReference type="Proteomes" id="UP000274909"/>
    </source>
</evidence>
<dbReference type="PANTHER" id="PTHR24221:SF654">
    <property type="entry name" value="ATP-BINDING CASSETTE SUB-FAMILY B MEMBER 6"/>
    <property type="match status" value="1"/>
</dbReference>
<reference evidence="11 12" key="1">
    <citation type="submission" date="2018-12" db="EMBL/GenBank/DDBJ databases">
        <authorList>
            <person name="Li F."/>
        </authorList>
    </citation>
    <scope>NUCLEOTIDE SEQUENCE [LARGE SCALE GENOMIC DNA]</scope>
    <source>
        <strain evidence="11 12">EGI 6500705</strain>
    </source>
</reference>
<dbReference type="OrthoDB" id="9806127at2"/>
<feature type="transmembrane region" description="Helical" evidence="8">
    <location>
        <begin position="315"/>
        <end position="338"/>
    </location>
</feature>
<feature type="domain" description="ABC transporter" evidence="9">
    <location>
        <begin position="381"/>
        <end position="592"/>
    </location>
</feature>
<feature type="compositionally biased region" description="Gly residues" evidence="7">
    <location>
        <begin position="17"/>
        <end position="36"/>
    </location>
</feature>
<comment type="caution">
    <text evidence="11">The sequence shown here is derived from an EMBL/GenBank/DDBJ whole genome shotgun (WGS) entry which is preliminary data.</text>
</comment>
<dbReference type="SUPFAM" id="SSF90123">
    <property type="entry name" value="ABC transporter transmembrane region"/>
    <property type="match status" value="1"/>
</dbReference>
<dbReference type="InterPro" id="IPR011527">
    <property type="entry name" value="ABC1_TM_dom"/>
</dbReference>
<keyword evidence="3" id="KW-0547">Nucleotide-binding</keyword>
<dbReference type="GO" id="GO:0140359">
    <property type="term" value="F:ABC-type transporter activity"/>
    <property type="evidence" value="ECO:0007669"/>
    <property type="project" value="InterPro"/>
</dbReference>
<feature type="transmembrane region" description="Helical" evidence="8">
    <location>
        <begin position="97"/>
        <end position="119"/>
    </location>
</feature>
<dbReference type="InterPro" id="IPR039421">
    <property type="entry name" value="Type_1_exporter"/>
</dbReference>
<dbReference type="Gene3D" id="3.40.50.300">
    <property type="entry name" value="P-loop containing nucleotide triphosphate hydrolases"/>
    <property type="match status" value="1"/>
</dbReference>